<protein>
    <recommendedName>
        <fullName evidence="4">CCHC-type domain-containing protein</fullName>
    </recommendedName>
</protein>
<dbReference type="EMBL" id="CM003375">
    <property type="protein sequence ID" value="KOM42487.1"/>
    <property type="molecule type" value="Genomic_DNA"/>
</dbReference>
<feature type="compositionally biased region" description="Basic and acidic residues" evidence="1">
    <location>
        <begin position="77"/>
        <end position="87"/>
    </location>
</feature>
<feature type="compositionally biased region" description="Low complexity" evidence="1">
    <location>
        <begin position="114"/>
        <end position="128"/>
    </location>
</feature>
<dbReference type="SUPFAM" id="SSF57756">
    <property type="entry name" value="Retrovirus zinc finger-like domains"/>
    <property type="match status" value="1"/>
</dbReference>
<sequence length="251" mass="27245">MAPRPPSQPTERDASNHTRLLESLMEIIEITRNITRASTSSRSNQTEWSLESFLQHHLAKFNEKCLPDEMERAKELEKNVTEVEQHKKQQQQATGGPVSSRNNTNPRRTPYARPVLPSVSGGSQSQSLGTDGRSGQKKTVKCFKCGGPHYRSLCPQVARAKYCLRCGGSRHVGNECSMGGRAGLRPPNAGRGQPGRGGRAQAVGRVYALTDAEATSPATERLVGSDFSTFEARSNFSKDVSAAICGFGVEG</sequence>
<evidence type="ECO:0008006" key="4">
    <source>
        <dbReference type="Google" id="ProtNLM"/>
    </source>
</evidence>
<reference evidence="3" key="1">
    <citation type="journal article" date="2015" name="Proc. Natl. Acad. Sci. U.S.A.">
        <title>Genome sequencing of adzuki bean (Vigna angularis) provides insight into high starch and low fat accumulation and domestication.</title>
        <authorList>
            <person name="Yang K."/>
            <person name="Tian Z."/>
            <person name="Chen C."/>
            <person name="Luo L."/>
            <person name="Zhao B."/>
            <person name="Wang Z."/>
            <person name="Yu L."/>
            <person name="Li Y."/>
            <person name="Sun Y."/>
            <person name="Li W."/>
            <person name="Chen Y."/>
            <person name="Li Y."/>
            <person name="Zhang Y."/>
            <person name="Ai D."/>
            <person name="Zhao J."/>
            <person name="Shang C."/>
            <person name="Ma Y."/>
            <person name="Wu B."/>
            <person name="Wang M."/>
            <person name="Gao L."/>
            <person name="Sun D."/>
            <person name="Zhang P."/>
            <person name="Guo F."/>
            <person name="Wang W."/>
            <person name="Li Y."/>
            <person name="Wang J."/>
            <person name="Varshney R.K."/>
            <person name="Wang J."/>
            <person name="Ling H.Q."/>
            <person name="Wan P."/>
        </authorList>
    </citation>
    <scope>NUCLEOTIDE SEQUENCE</scope>
    <source>
        <strain evidence="3">cv. Jingnong 6</strain>
    </source>
</reference>
<accession>A0A0L9UIX2</accession>
<dbReference type="Proteomes" id="UP000053144">
    <property type="component" value="Chromosome 5"/>
</dbReference>
<dbReference type="Gramene" id="KOM42487">
    <property type="protein sequence ID" value="KOM42487"/>
    <property type="gene ID" value="LR48_Vigan05g009100"/>
</dbReference>
<name>A0A0L9UIX2_PHAAN</name>
<dbReference type="AlphaFoldDB" id="A0A0L9UIX2"/>
<gene>
    <name evidence="2" type="ORF">LR48_Vigan05g009100</name>
</gene>
<evidence type="ECO:0000313" key="2">
    <source>
        <dbReference type="EMBL" id="KOM42487.1"/>
    </source>
</evidence>
<dbReference type="OMA" id="GHESTTC"/>
<feature type="compositionally biased region" description="Polar residues" evidence="1">
    <location>
        <begin position="90"/>
        <end position="107"/>
    </location>
</feature>
<feature type="region of interest" description="Disordered" evidence="1">
    <location>
        <begin position="77"/>
        <end position="137"/>
    </location>
</feature>
<proteinExistence type="predicted"/>
<evidence type="ECO:0000256" key="1">
    <source>
        <dbReference type="SAM" id="MobiDB-lite"/>
    </source>
</evidence>
<dbReference type="InterPro" id="IPR036875">
    <property type="entry name" value="Znf_CCHC_sf"/>
</dbReference>
<evidence type="ECO:0000313" key="3">
    <source>
        <dbReference type="Proteomes" id="UP000053144"/>
    </source>
</evidence>
<dbReference type="GO" id="GO:0003676">
    <property type="term" value="F:nucleic acid binding"/>
    <property type="evidence" value="ECO:0007669"/>
    <property type="project" value="InterPro"/>
</dbReference>
<dbReference type="Gene3D" id="4.10.60.10">
    <property type="entry name" value="Zinc finger, CCHC-type"/>
    <property type="match status" value="1"/>
</dbReference>
<dbReference type="GO" id="GO:0008270">
    <property type="term" value="F:zinc ion binding"/>
    <property type="evidence" value="ECO:0007669"/>
    <property type="project" value="InterPro"/>
</dbReference>
<organism evidence="2 3">
    <name type="scientific">Phaseolus angularis</name>
    <name type="common">Azuki bean</name>
    <name type="synonym">Vigna angularis</name>
    <dbReference type="NCBI Taxonomy" id="3914"/>
    <lineage>
        <taxon>Eukaryota</taxon>
        <taxon>Viridiplantae</taxon>
        <taxon>Streptophyta</taxon>
        <taxon>Embryophyta</taxon>
        <taxon>Tracheophyta</taxon>
        <taxon>Spermatophyta</taxon>
        <taxon>Magnoliopsida</taxon>
        <taxon>eudicotyledons</taxon>
        <taxon>Gunneridae</taxon>
        <taxon>Pentapetalae</taxon>
        <taxon>rosids</taxon>
        <taxon>fabids</taxon>
        <taxon>Fabales</taxon>
        <taxon>Fabaceae</taxon>
        <taxon>Papilionoideae</taxon>
        <taxon>50 kb inversion clade</taxon>
        <taxon>NPAAA clade</taxon>
        <taxon>indigoferoid/millettioid clade</taxon>
        <taxon>Phaseoleae</taxon>
        <taxon>Vigna</taxon>
    </lineage>
</organism>